<name>A0A9D2UIV4_9BACT</name>
<gene>
    <name evidence="5" type="ORF">IAA93_05325</name>
</gene>
<dbReference type="PROSITE" id="PS50110">
    <property type="entry name" value="RESPONSE_REGULATORY"/>
    <property type="match status" value="1"/>
</dbReference>
<dbReference type="Pfam" id="PF00072">
    <property type="entry name" value="Response_reg"/>
    <property type="match status" value="1"/>
</dbReference>
<keyword evidence="1 2" id="KW-0597">Phosphoprotein</keyword>
<evidence type="ECO:0000313" key="5">
    <source>
        <dbReference type="EMBL" id="HJD53126.1"/>
    </source>
</evidence>
<comment type="caution">
    <text evidence="5">The sequence shown here is derived from an EMBL/GenBank/DDBJ whole genome shotgun (WGS) entry which is preliminary data.</text>
</comment>
<evidence type="ECO:0000256" key="2">
    <source>
        <dbReference type="PROSITE-ProRule" id="PRU00169"/>
    </source>
</evidence>
<dbReference type="Pfam" id="PF04397">
    <property type="entry name" value="LytTR"/>
    <property type="match status" value="1"/>
</dbReference>
<organism evidence="5 6">
    <name type="scientific">Candidatus Avibacteroides avistercoris</name>
    <dbReference type="NCBI Taxonomy" id="2840690"/>
    <lineage>
        <taxon>Bacteria</taxon>
        <taxon>Pseudomonadati</taxon>
        <taxon>Bacteroidota</taxon>
        <taxon>Bacteroidia</taxon>
        <taxon>Bacteroidales</taxon>
        <taxon>Bacteroidaceae</taxon>
        <taxon>Bacteroidaceae incertae sedis</taxon>
        <taxon>Candidatus Avibacteroides</taxon>
    </lineage>
</organism>
<evidence type="ECO:0000259" key="4">
    <source>
        <dbReference type="PROSITE" id="PS50930"/>
    </source>
</evidence>
<dbReference type="EMBL" id="DWUP01000113">
    <property type="protein sequence ID" value="HJD53126.1"/>
    <property type="molecule type" value="Genomic_DNA"/>
</dbReference>
<dbReference type="SMART" id="SM00850">
    <property type="entry name" value="LytTR"/>
    <property type="match status" value="1"/>
</dbReference>
<accession>A0A9D2UIV4</accession>
<reference evidence="5" key="2">
    <citation type="submission" date="2021-04" db="EMBL/GenBank/DDBJ databases">
        <authorList>
            <person name="Gilroy R."/>
        </authorList>
    </citation>
    <scope>NUCLEOTIDE SEQUENCE</scope>
    <source>
        <strain evidence="5">MalCec1-1739</strain>
    </source>
</reference>
<dbReference type="PANTHER" id="PTHR44591">
    <property type="entry name" value="STRESS RESPONSE REGULATOR PROTEIN 1"/>
    <property type="match status" value="1"/>
</dbReference>
<dbReference type="InterPro" id="IPR007492">
    <property type="entry name" value="LytTR_DNA-bd_dom"/>
</dbReference>
<dbReference type="Gene3D" id="2.40.50.1020">
    <property type="entry name" value="LytTr DNA-binding domain"/>
    <property type="match status" value="1"/>
</dbReference>
<dbReference type="SMART" id="SM00448">
    <property type="entry name" value="REC"/>
    <property type="match status" value="1"/>
</dbReference>
<evidence type="ECO:0000256" key="1">
    <source>
        <dbReference type="ARBA" id="ARBA00022553"/>
    </source>
</evidence>
<feature type="domain" description="Response regulatory" evidence="3">
    <location>
        <begin position="6"/>
        <end position="121"/>
    </location>
</feature>
<dbReference type="InterPro" id="IPR001789">
    <property type="entry name" value="Sig_transdc_resp-reg_receiver"/>
</dbReference>
<dbReference type="SUPFAM" id="SSF52172">
    <property type="entry name" value="CheY-like"/>
    <property type="match status" value="1"/>
</dbReference>
<dbReference type="InterPro" id="IPR050595">
    <property type="entry name" value="Bact_response_regulator"/>
</dbReference>
<dbReference type="PANTHER" id="PTHR44591:SF3">
    <property type="entry name" value="RESPONSE REGULATORY DOMAIN-CONTAINING PROTEIN"/>
    <property type="match status" value="1"/>
</dbReference>
<dbReference type="AlphaFoldDB" id="A0A9D2UIV4"/>
<dbReference type="Gene3D" id="3.40.50.2300">
    <property type="match status" value="1"/>
</dbReference>
<proteinExistence type="predicted"/>
<keyword evidence="5" id="KW-0238">DNA-binding</keyword>
<dbReference type="GO" id="GO:0003677">
    <property type="term" value="F:DNA binding"/>
    <property type="evidence" value="ECO:0007669"/>
    <property type="project" value="UniProtKB-KW"/>
</dbReference>
<dbReference type="InterPro" id="IPR011006">
    <property type="entry name" value="CheY-like_superfamily"/>
</dbReference>
<dbReference type="GO" id="GO:0000160">
    <property type="term" value="P:phosphorelay signal transduction system"/>
    <property type="evidence" value="ECO:0007669"/>
    <property type="project" value="InterPro"/>
</dbReference>
<evidence type="ECO:0000313" key="6">
    <source>
        <dbReference type="Proteomes" id="UP000787625"/>
    </source>
</evidence>
<feature type="domain" description="HTH LytTR-type" evidence="4">
    <location>
        <begin position="200"/>
        <end position="251"/>
    </location>
</feature>
<sequence>MNQHYDTIIIDDSSKSIDILNDDLKCHDSINVVATTTDIDEAKQLIVQHRPRVLFIDIEMPQQNGLDFITKIREHTDHEMLIIFYSAFQKYAIDAMRLSAFDFLQKPYFPDELADIVRRIDDYYTSIDDTRQRTATHATPASIGLLTDEGLRVVNRDDIVMFRYLAKERVWQMLHADTKAFTLRKGLTARDLTAIDETLLVQLSQNCIVNLRYVSSIDTQTMQCRLAPPFDDMTLAVSRTYYPKFKDHLHII</sequence>
<reference evidence="5" key="1">
    <citation type="journal article" date="2021" name="PeerJ">
        <title>Extensive microbial diversity within the chicken gut microbiome revealed by metagenomics and culture.</title>
        <authorList>
            <person name="Gilroy R."/>
            <person name="Ravi A."/>
            <person name="Getino M."/>
            <person name="Pursley I."/>
            <person name="Horton D.L."/>
            <person name="Alikhan N.F."/>
            <person name="Baker D."/>
            <person name="Gharbi K."/>
            <person name="Hall N."/>
            <person name="Watson M."/>
            <person name="Adriaenssens E.M."/>
            <person name="Foster-Nyarko E."/>
            <person name="Jarju S."/>
            <person name="Secka A."/>
            <person name="Antonio M."/>
            <person name="Oren A."/>
            <person name="Chaudhuri R.R."/>
            <person name="La Ragione R."/>
            <person name="Hildebrand F."/>
            <person name="Pallen M.J."/>
        </authorList>
    </citation>
    <scope>NUCLEOTIDE SEQUENCE</scope>
    <source>
        <strain evidence="5">MalCec1-1739</strain>
    </source>
</reference>
<dbReference type="PROSITE" id="PS50930">
    <property type="entry name" value="HTH_LYTTR"/>
    <property type="match status" value="1"/>
</dbReference>
<evidence type="ECO:0000259" key="3">
    <source>
        <dbReference type="PROSITE" id="PS50110"/>
    </source>
</evidence>
<dbReference type="Proteomes" id="UP000787625">
    <property type="component" value="Unassembled WGS sequence"/>
</dbReference>
<feature type="modified residue" description="4-aspartylphosphate" evidence="2">
    <location>
        <position position="57"/>
    </location>
</feature>
<protein>
    <submittedName>
        <fullName evidence="5">LytTR family DNA-binding domain-containing protein</fullName>
    </submittedName>
</protein>